<dbReference type="InterPro" id="IPR012610">
    <property type="entry name" value="SASP_SspH"/>
</dbReference>
<accession>A0ABU8F4P2</accession>
<dbReference type="Pfam" id="PF08141">
    <property type="entry name" value="SspH"/>
    <property type="match status" value="1"/>
</dbReference>
<evidence type="ECO:0000256" key="3">
    <source>
        <dbReference type="ARBA" id="ARBA00022969"/>
    </source>
</evidence>
<sequence length="59" mass="6726">MNAERAQEIAFSKSMSNVTFNGERVYIEHVDRDKDLATIHFINDPNNKESVSVTSLVEQ</sequence>
<protein>
    <recommendedName>
        <fullName evidence="4">Small, acid-soluble spore protein H</fullName>
        <shortName evidence="4">SASP H</shortName>
    </recommendedName>
</protein>
<comment type="caution">
    <text evidence="5">The sequence shown here is derived from an EMBL/GenBank/DDBJ whole genome shotgun (WGS) entry which is preliminary data.</text>
</comment>
<evidence type="ECO:0000256" key="2">
    <source>
        <dbReference type="ARBA" id="ARBA00006573"/>
    </source>
</evidence>
<evidence type="ECO:0000256" key="1">
    <source>
        <dbReference type="ARBA" id="ARBA00004288"/>
    </source>
</evidence>
<dbReference type="RefSeq" id="WP_336497550.1">
    <property type="nucleotide sequence ID" value="NZ_JBAWSY010000006.1"/>
</dbReference>
<keyword evidence="3 4" id="KW-0749">Sporulation</keyword>
<comment type="similarity">
    <text evidence="2 4">Belongs to the SspH family.</text>
</comment>
<comment type="subcellular location">
    <subcellularLocation>
        <location evidence="1 4">Spore core</location>
    </subcellularLocation>
</comment>
<organism evidence="5 6">
    <name type="scientific">Psychrobacillus mangrovi</name>
    <dbReference type="NCBI Taxonomy" id="3117745"/>
    <lineage>
        <taxon>Bacteria</taxon>
        <taxon>Bacillati</taxon>
        <taxon>Bacillota</taxon>
        <taxon>Bacilli</taxon>
        <taxon>Bacillales</taxon>
        <taxon>Bacillaceae</taxon>
        <taxon>Psychrobacillus</taxon>
    </lineage>
</organism>
<comment type="induction">
    <text evidence="4">Expressed only in the forespore compartment of sporulating cells.</text>
</comment>
<evidence type="ECO:0000313" key="5">
    <source>
        <dbReference type="EMBL" id="MEI4769988.1"/>
    </source>
</evidence>
<dbReference type="EMBL" id="JBAWSY010000006">
    <property type="protein sequence ID" value="MEI4769988.1"/>
    <property type="molecule type" value="Genomic_DNA"/>
</dbReference>
<reference evidence="5 6" key="1">
    <citation type="submission" date="2024-01" db="EMBL/GenBank/DDBJ databases">
        <title>Seven novel Bacillus-like species.</title>
        <authorList>
            <person name="Liu G."/>
        </authorList>
    </citation>
    <scope>NUCLEOTIDE SEQUENCE [LARGE SCALE GENOMIC DNA]</scope>
    <source>
        <strain evidence="5 6">FJAT-51614</strain>
    </source>
</reference>
<proteinExistence type="evidence at transcript level"/>
<evidence type="ECO:0000313" key="6">
    <source>
        <dbReference type="Proteomes" id="UP001364890"/>
    </source>
</evidence>
<keyword evidence="6" id="KW-1185">Reference proteome</keyword>
<gene>
    <name evidence="4" type="primary">sspH</name>
    <name evidence="5" type="ORF">WAX74_10085</name>
</gene>
<dbReference type="NCBIfam" id="TIGR02861">
    <property type="entry name" value="SASP_H"/>
    <property type="match status" value="1"/>
</dbReference>
<name>A0ABU8F4P2_9BACI</name>
<dbReference type="HAMAP" id="MF_00667">
    <property type="entry name" value="SspH"/>
    <property type="match status" value="1"/>
</dbReference>
<evidence type="ECO:0000256" key="4">
    <source>
        <dbReference type="HAMAP-Rule" id="MF_00667"/>
    </source>
</evidence>
<dbReference type="Proteomes" id="UP001364890">
    <property type="component" value="Unassembled WGS sequence"/>
</dbReference>